<keyword evidence="6" id="KW-1278">Translocase</keyword>
<dbReference type="EMBL" id="JADIMK010000017">
    <property type="protein sequence ID" value="MBO8455219.1"/>
    <property type="molecule type" value="Genomic_DNA"/>
</dbReference>
<dbReference type="AlphaFoldDB" id="A0A9D9HJX8"/>
<dbReference type="Proteomes" id="UP000823617">
    <property type="component" value="Unassembled WGS sequence"/>
</dbReference>
<feature type="chain" id="PRO_5038373760" description="Ion-translocating oxidoreductase complex subunit G" evidence="8">
    <location>
        <begin position="18"/>
        <end position="216"/>
    </location>
</feature>
<evidence type="ECO:0000256" key="8">
    <source>
        <dbReference type="SAM" id="SignalP"/>
    </source>
</evidence>
<feature type="signal peptide" evidence="8">
    <location>
        <begin position="1"/>
        <end position="17"/>
    </location>
</feature>
<sequence length="216" mass="22213">MVLSLGTICLVSSALLAGVYALTKEPIEKAAAAKTTASIKMVLPEFEGEPEAASIESNGKKYEYYVARKGGEPVGYAILASSTGFGGPVSLMVGVTSDGIIYNTAVLSQSETPGLGAKCTEESFSGQFRNLDPAKTRLSVKKDGGDIDAITASTITSRAYVAAVNNALAIYKAIVWGGAPDVTTGASASSKDEPAECEAAPADSLHVQPEANAQEE</sequence>
<comment type="caution">
    <text evidence="10">The sequence shown here is derived from an EMBL/GenBank/DDBJ whole genome shotgun (WGS) entry which is preliminary data.</text>
</comment>
<keyword evidence="6" id="KW-1133">Transmembrane helix</keyword>
<keyword evidence="8" id="KW-0732">Signal</keyword>
<keyword evidence="6" id="KW-0812">Transmembrane</keyword>
<evidence type="ECO:0000256" key="3">
    <source>
        <dbReference type="ARBA" id="ARBA00022630"/>
    </source>
</evidence>
<comment type="similarity">
    <text evidence="6">Belongs to the RnfG family.</text>
</comment>
<protein>
    <recommendedName>
        <fullName evidence="6">Ion-translocating oxidoreductase complex subunit G</fullName>
        <ecNumber evidence="6">7.-.-.-</ecNumber>
    </recommendedName>
    <alternativeName>
        <fullName evidence="6">Rnf electron transport complex subunit G</fullName>
    </alternativeName>
</protein>
<keyword evidence="5 6" id="KW-0249">Electron transport</keyword>
<evidence type="ECO:0000256" key="2">
    <source>
        <dbReference type="ARBA" id="ARBA00022553"/>
    </source>
</evidence>
<dbReference type="GO" id="GO:0010181">
    <property type="term" value="F:FMN binding"/>
    <property type="evidence" value="ECO:0007669"/>
    <property type="project" value="InterPro"/>
</dbReference>
<comment type="cofactor">
    <cofactor evidence="6">
        <name>FMN</name>
        <dbReference type="ChEBI" id="CHEBI:58210"/>
    </cofactor>
</comment>
<keyword evidence="2 6" id="KW-0597">Phosphoprotein</keyword>
<dbReference type="GO" id="GO:0009055">
    <property type="term" value="F:electron transfer activity"/>
    <property type="evidence" value="ECO:0007669"/>
    <property type="project" value="InterPro"/>
</dbReference>
<feature type="modified residue" description="FMN phosphoryl threonine" evidence="6">
    <location>
        <position position="154"/>
    </location>
</feature>
<feature type="domain" description="FMN-binding" evidence="9">
    <location>
        <begin position="84"/>
        <end position="171"/>
    </location>
</feature>
<evidence type="ECO:0000259" key="9">
    <source>
        <dbReference type="SMART" id="SM00900"/>
    </source>
</evidence>
<dbReference type="SMART" id="SM00900">
    <property type="entry name" value="FMN_bind"/>
    <property type="match status" value="1"/>
</dbReference>
<dbReference type="NCBIfam" id="TIGR01947">
    <property type="entry name" value="rnfG"/>
    <property type="match status" value="1"/>
</dbReference>
<organism evidence="10 11">
    <name type="scientific">Candidatus Cryptobacteroides intestinigallinarum</name>
    <dbReference type="NCBI Taxonomy" id="2840767"/>
    <lineage>
        <taxon>Bacteria</taxon>
        <taxon>Pseudomonadati</taxon>
        <taxon>Bacteroidota</taxon>
        <taxon>Bacteroidia</taxon>
        <taxon>Bacteroidales</taxon>
        <taxon>Candidatus Cryptobacteroides</taxon>
    </lineage>
</organism>
<accession>A0A9D9HJX8</accession>
<reference evidence="10" key="1">
    <citation type="submission" date="2020-10" db="EMBL/GenBank/DDBJ databases">
        <authorList>
            <person name="Gilroy R."/>
        </authorList>
    </citation>
    <scope>NUCLEOTIDE SEQUENCE</scope>
    <source>
        <strain evidence="10">B1-3475</strain>
    </source>
</reference>
<evidence type="ECO:0000313" key="10">
    <source>
        <dbReference type="EMBL" id="MBO8455219.1"/>
    </source>
</evidence>
<dbReference type="Pfam" id="PF04205">
    <property type="entry name" value="FMN_bind"/>
    <property type="match status" value="1"/>
</dbReference>
<evidence type="ECO:0000256" key="7">
    <source>
        <dbReference type="SAM" id="MobiDB-lite"/>
    </source>
</evidence>
<keyword evidence="6" id="KW-1003">Cell membrane</keyword>
<dbReference type="InterPro" id="IPR010209">
    <property type="entry name" value="Ion_transpt_RnfG/RsxG"/>
</dbReference>
<dbReference type="PANTHER" id="PTHR36118:SF1">
    <property type="entry name" value="ION-TRANSLOCATING OXIDOREDUCTASE COMPLEX SUBUNIT G"/>
    <property type="match status" value="1"/>
</dbReference>
<evidence type="ECO:0000256" key="5">
    <source>
        <dbReference type="ARBA" id="ARBA00022982"/>
    </source>
</evidence>
<keyword evidence="6" id="KW-0472">Membrane</keyword>
<keyword evidence="1 6" id="KW-0813">Transport</keyword>
<evidence type="ECO:0000256" key="6">
    <source>
        <dbReference type="HAMAP-Rule" id="MF_00479"/>
    </source>
</evidence>
<feature type="region of interest" description="Disordered" evidence="7">
    <location>
        <begin position="183"/>
        <end position="216"/>
    </location>
</feature>
<dbReference type="PANTHER" id="PTHR36118">
    <property type="entry name" value="ION-TRANSLOCATING OXIDOREDUCTASE COMPLEX SUBUNIT G"/>
    <property type="match status" value="1"/>
</dbReference>
<comment type="function">
    <text evidence="6">Part of a membrane-bound complex that couples electron transfer with translocation of ions across the membrane.</text>
</comment>
<proteinExistence type="inferred from homology"/>
<keyword evidence="3 6" id="KW-0285">Flavoprotein</keyword>
<comment type="subcellular location">
    <subcellularLocation>
        <location evidence="6">Cell membrane</location>
        <topology evidence="6">Single-pass membrane protein</topology>
    </subcellularLocation>
</comment>
<dbReference type="GO" id="GO:0022900">
    <property type="term" value="P:electron transport chain"/>
    <property type="evidence" value="ECO:0007669"/>
    <property type="project" value="UniProtKB-UniRule"/>
</dbReference>
<dbReference type="EC" id="7.-.-.-" evidence="6"/>
<keyword evidence="4 6" id="KW-0288">FMN</keyword>
<comment type="subunit">
    <text evidence="6">The complex is composed of six subunits: RnfA, RnfB, RnfC, RnfD, RnfE and RnfG.</text>
</comment>
<dbReference type="HAMAP" id="MF_00479">
    <property type="entry name" value="RsxG_RnfG"/>
    <property type="match status" value="1"/>
</dbReference>
<evidence type="ECO:0000256" key="4">
    <source>
        <dbReference type="ARBA" id="ARBA00022643"/>
    </source>
</evidence>
<reference evidence="10" key="2">
    <citation type="journal article" date="2021" name="PeerJ">
        <title>Extensive microbial diversity within the chicken gut microbiome revealed by metagenomics and culture.</title>
        <authorList>
            <person name="Gilroy R."/>
            <person name="Ravi A."/>
            <person name="Getino M."/>
            <person name="Pursley I."/>
            <person name="Horton D.L."/>
            <person name="Alikhan N.F."/>
            <person name="Baker D."/>
            <person name="Gharbi K."/>
            <person name="Hall N."/>
            <person name="Watson M."/>
            <person name="Adriaenssens E.M."/>
            <person name="Foster-Nyarko E."/>
            <person name="Jarju S."/>
            <person name="Secka A."/>
            <person name="Antonio M."/>
            <person name="Oren A."/>
            <person name="Chaudhuri R.R."/>
            <person name="La Ragione R."/>
            <person name="Hildebrand F."/>
            <person name="Pallen M.J."/>
        </authorList>
    </citation>
    <scope>NUCLEOTIDE SEQUENCE</scope>
    <source>
        <strain evidence="10">B1-3475</strain>
    </source>
</reference>
<name>A0A9D9HJX8_9BACT</name>
<dbReference type="GO" id="GO:0005886">
    <property type="term" value="C:plasma membrane"/>
    <property type="evidence" value="ECO:0007669"/>
    <property type="project" value="UniProtKB-SubCell"/>
</dbReference>
<dbReference type="InterPro" id="IPR007329">
    <property type="entry name" value="FMN-bd"/>
</dbReference>
<gene>
    <name evidence="6" type="primary">rnfG</name>
    <name evidence="10" type="ORF">IAC08_02295</name>
</gene>
<evidence type="ECO:0000256" key="1">
    <source>
        <dbReference type="ARBA" id="ARBA00022448"/>
    </source>
</evidence>
<evidence type="ECO:0000313" key="11">
    <source>
        <dbReference type="Proteomes" id="UP000823617"/>
    </source>
</evidence>